<proteinExistence type="predicted"/>
<protein>
    <submittedName>
        <fullName evidence="1">Uncharacterized protein</fullName>
    </submittedName>
</protein>
<dbReference type="RefSeq" id="XP_009159044.1">
    <property type="nucleotide sequence ID" value="XM_009160796.1"/>
</dbReference>
<keyword evidence="2" id="KW-1185">Reference proteome</keyword>
<dbReference type="OrthoDB" id="2740448at2759"/>
<reference evidence="1" key="1">
    <citation type="submission" date="2011-07" db="EMBL/GenBank/DDBJ databases">
        <title>The Genome Sequence of Exophiala (Wangiella) dermatitidis NIH/UT8656.</title>
        <authorList>
            <consortium name="The Broad Institute Genome Sequencing Platform"/>
            <person name="Cuomo C."/>
            <person name="Wang Z."/>
            <person name="Hunicke-Smith S."/>
            <person name="Szanislo P.J."/>
            <person name="Earl A."/>
            <person name="Young S.K."/>
            <person name="Zeng Q."/>
            <person name="Gargeya S."/>
            <person name="Fitzgerald M."/>
            <person name="Haas B."/>
            <person name="Abouelleil A."/>
            <person name="Alvarado L."/>
            <person name="Arachchi H.M."/>
            <person name="Berlin A."/>
            <person name="Brown A."/>
            <person name="Chapman S.B."/>
            <person name="Chen Z."/>
            <person name="Dunbar C."/>
            <person name="Freedman E."/>
            <person name="Gearin G."/>
            <person name="Gellesch M."/>
            <person name="Goldberg J."/>
            <person name="Griggs A."/>
            <person name="Gujja S."/>
            <person name="Heiman D."/>
            <person name="Howarth C."/>
            <person name="Larson L."/>
            <person name="Lui A."/>
            <person name="MacDonald P.J.P."/>
            <person name="Montmayeur A."/>
            <person name="Murphy C."/>
            <person name="Neiman D."/>
            <person name="Pearson M."/>
            <person name="Priest M."/>
            <person name="Roberts A."/>
            <person name="Saif S."/>
            <person name="Shea T."/>
            <person name="Shenoy N."/>
            <person name="Sisk P."/>
            <person name="Stolte C."/>
            <person name="Sykes S."/>
            <person name="Wortman J."/>
            <person name="Nusbaum C."/>
            <person name="Birren B."/>
        </authorList>
    </citation>
    <scope>NUCLEOTIDE SEQUENCE</scope>
    <source>
        <strain evidence="1">NIH/UT8656</strain>
    </source>
</reference>
<organism evidence="1 2">
    <name type="scientific">Exophiala dermatitidis (strain ATCC 34100 / CBS 525.76 / NIH/UT8656)</name>
    <name type="common">Black yeast</name>
    <name type="synonym">Wangiella dermatitidis</name>
    <dbReference type="NCBI Taxonomy" id="858893"/>
    <lineage>
        <taxon>Eukaryota</taxon>
        <taxon>Fungi</taxon>
        <taxon>Dikarya</taxon>
        <taxon>Ascomycota</taxon>
        <taxon>Pezizomycotina</taxon>
        <taxon>Eurotiomycetes</taxon>
        <taxon>Chaetothyriomycetidae</taxon>
        <taxon>Chaetothyriales</taxon>
        <taxon>Herpotrichiellaceae</taxon>
        <taxon>Exophiala</taxon>
    </lineage>
</organism>
<dbReference type="VEuPathDB" id="FungiDB:HMPREF1120_06591"/>
<dbReference type="EMBL" id="JH226134">
    <property type="protein sequence ID" value="EHY58583.1"/>
    <property type="molecule type" value="Genomic_DNA"/>
</dbReference>
<dbReference type="STRING" id="858893.H6C1J3"/>
<dbReference type="eggNOG" id="ENOG502SZVK">
    <property type="taxonomic scope" value="Eukaryota"/>
</dbReference>
<dbReference type="HOGENOM" id="CLU_1128964_0_0_1"/>
<accession>H6C1J3</accession>
<dbReference type="InParanoid" id="H6C1J3"/>
<name>H6C1J3_EXODN</name>
<gene>
    <name evidence="1" type="ORF">HMPREF1120_06591</name>
</gene>
<sequence>MAGNRNMSLTSDAGSSFFPNSGLPTPALSPPQFTRYASPIHFQIQPTSRDISTLVHSQYSTMPVIQKPGRVPEDEETVCIKLLAHLKRHRRDETGLLAAQVELLKKSNAVVRRILKSKNVRSDYACQLLLSNVLDNLVRLCEQLCDQQSTLKVVPITSDDVSQFLHDEPDMGMESSMLNGGSIQQQPLTPPDGEVLPILAKDVLSLNSTVSDMLKKRPLDGFQMLGRHETFHIALEQRLMRVIAGL</sequence>
<dbReference type="GeneID" id="20311230"/>
<evidence type="ECO:0000313" key="1">
    <source>
        <dbReference type="EMBL" id="EHY58583.1"/>
    </source>
</evidence>
<evidence type="ECO:0000313" key="2">
    <source>
        <dbReference type="Proteomes" id="UP000007304"/>
    </source>
</evidence>
<dbReference type="Proteomes" id="UP000007304">
    <property type="component" value="Unassembled WGS sequence"/>
</dbReference>
<dbReference type="AlphaFoldDB" id="H6C1J3"/>